<proteinExistence type="predicted"/>
<dbReference type="EMBL" id="CP042301">
    <property type="protein sequence ID" value="QDZ02109.2"/>
    <property type="molecule type" value="Genomic_DNA"/>
</dbReference>
<evidence type="ECO:0008006" key="3">
    <source>
        <dbReference type="Google" id="ProtNLM"/>
    </source>
</evidence>
<keyword evidence="2" id="KW-1185">Reference proteome</keyword>
<evidence type="ECO:0000313" key="1">
    <source>
        <dbReference type="EMBL" id="QDZ02109.2"/>
    </source>
</evidence>
<sequence length="273" mass="31037">MSAPEHEAIMRTEERRRIVSWCDKLFSVPSAGFGLEPHFASGSSLLDSLSPLLNKIAADTPTNITVEKNEPFAFEFSGDDGFKYGIDFHRVFVNFQHKMRFRSVSGGLPVGELLSSAQPYTTLLPTILDRLVEATLCLPRSKERHITRTGIVSTTDVDEKDLPPGLTRLITYFRRPWIDVTGGFSVNITGIVDNNDEHTDRCIHQIKKSDDQENTMLSVKLDWQRNYRKIKPITKDVLKEELERARRSALAYFEDVGEGNRFDEEILRSTTNS</sequence>
<accession>A0A5B8L2R4</accession>
<dbReference type="KEGG" id="niy:FQ775_17935"/>
<gene>
    <name evidence="1" type="ORF">FQ775_17935</name>
</gene>
<reference evidence="1" key="1">
    <citation type="submission" date="2020-04" db="EMBL/GenBank/DDBJ databases">
        <title>Nitratireductor sp. nov. isolated from mangrove soil.</title>
        <authorList>
            <person name="Ye Y."/>
        </authorList>
    </citation>
    <scope>NUCLEOTIDE SEQUENCE</scope>
    <source>
        <strain evidence="1">SY7</strain>
    </source>
</reference>
<evidence type="ECO:0000313" key="2">
    <source>
        <dbReference type="Proteomes" id="UP000321389"/>
    </source>
</evidence>
<name>A0A5B8L2R4_9HYPH</name>
<organism evidence="1 2">
    <name type="scientific">Nitratireductor mangrovi</name>
    <dbReference type="NCBI Taxonomy" id="2599600"/>
    <lineage>
        <taxon>Bacteria</taxon>
        <taxon>Pseudomonadati</taxon>
        <taxon>Pseudomonadota</taxon>
        <taxon>Alphaproteobacteria</taxon>
        <taxon>Hyphomicrobiales</taxon>
        <taxon>Phyllobacteriaceae</taxon>
        <taxon>Nitratireductor</taxon>
    </lineage>
</organism>
<dbReference type="AlphaFoldDB" id="A0A5B8L2R4"/>
<protein>
    <recommendedName>
        <fullName evidence="3">TIGR04255 family protein</fullName>
    </recommendedName>
</protein>
<dbReference type="Proteomes" id="UP000321389">
    <property type="component" value="Chromosome"/>
</dbReference>